<sequence length="833" mass="90382">MVLPSNLRLGNRIREREKRESSYRTQHPVPKSSSISALRFFEDSSIRLKKKTGKMPQGKESGSWGQPGIEHCIQGLVSVACGEPGVGVWLSVGTVTGLVGGTVLPQQVNLGLDQGDEKLNLHFNVHMLSPPGNSPHAEPPEEIICASGKNNPRRAAAPAGRPPCGRLCVRVVLLQGGGATRASPALGEGLILLSATVSFLMGSFGLITELSLTTLSVTTLLLLPYLVGRVPSWPTKRCSGPGAFRSRSIRVSIFQLCSKHRRKMLAACPGQGLRCRVFVGPWSIFTHAEGGKKPSSPTPPADAAVLTDRCFSWLRRCHWGKRYGASQPDCRKLLSSAFQLSVSEQEWFPSYQESPLAVAKDERNGSPDSTSGYLAGPLSLGFFFLPPLTRCESALVDLCLARCGNWGGAIASPCSVCNAALLPNNWSVEQFKASKLGCIRQMSTSMEQTVEQLPALQVHNLLRGFLREEERPAWLNGFGEKAYSMMVVRGGLCSGGISVDPCNWCGTRCRHTASSTEVWQETEMTSHGSSSVRRCYFSPRALCIFVACYGCSPAACVALGRYCARWHLETHLYKLSAGKLGGEGSVCSLPDLLLCLALSTCCEGMAVVVLVAVVAFTGLFLVAVNAGLLTGVFSQFLRIKLPKRNNDAFTVVSALRKLAMLEVRYAEPLQGDPCKQMQPAFGVSGLVSSIPEEPFAEAACSEHSCRFLLSELEKGWAECLGQQNGTARETPLYWKHLMPLVIHTRGSSGTSESSKFANVCCFRLGKRRIHKILSTRRSSFNPCMLLREKQRTHAETTTPVTELQLVEAHSAVSESSLGCPKVQSLQTNGFLAR</sequence>
<feature type="compositionally biased region" description="Basic and acidic residues" evidence="1">
    <location>
        <begin position="12"/>
        <end position="22"/>
    </location>
</feature>
<name>R0KRA8_ANAPL</name>
<accession>R0KRA8</accession>
<reference evidence="4" key="1">
    <citation type="journal article" date="2013" name="Nat. Genet.">
        <title>The duck genome and transcriptome provide insight into an avian influenza virus reservoir species.</title>
        <authorList>
            <person name="Huang Y."/>
            <person name="Li Y."/>
            <person name="Burt D.W."/>
            <person name="Chen H."/>
            <person name="Zhang Y."/>
            <person name="Qian W."/>
            <person name="Kim H."/>
            <person name="Gan S."/>
            <person name="Zhao Y."/>
            <person name="Li J."/>
            <person name="Yi K."/>
            <person name="Feng H."/>
            <person name="Zhu P."/>
            <person name="Li B."/>
            <person name="Liu Q."/>
            <person name="Fairley S."/>
            <person name="Magor K.E."/>
            <person name="Du Z."/>
            <person name="Hu X."/>
            <person name="Goodman L."/>
            <person name="Tafer H."/>
            <person name="Vignal A."/>
            <person name="Lee T."/>
            <person name="Kim K.W."/>
            <person name="Sheng Z."/>
            <person name="An Y."/>
            <person name="Searle S."/>
            <person name="Herrero J."/>
            <person name="Groenen M.A."/>
            <person name="Crooijmans R.P."/>
            <person name="Faraut T."/>
            <person name="Cai Q."/>
            <person name="Webster R.G."/>
            <person name="Aldridge J.R."/>
            <person name="Warren W.C."/>
            <person name="Bartschat S."/>
            <person name="Kehr S."/>
            <person name="Marz M."/>
            <person name="Stadler P.F."/>
            <person name="Smith J."/>
            <person name="Kraus R.H."/>
            <person name="Zhao Y."/>
            <person name="Ren L."/>
            <person name="Fei J."/>
            <person name="Morisson M."/>
            <person name="Kaiser P."/>
            <person name="Griffin D.K."/>
            <person name="Rao M."/>
            <person name="Pitel F."/>
            <person name="Wang J."/>
            <person name="Li N."/>
        </authorList>
    </citation>
    <scope>NUCLEOTIDE SEQUENCE [LARGE SCALE GENOMIC DNA]</scope>
</reference>
<gene>
    <name evidence="3" type="ORF">Anapl_17596</name>
</gene>
<evidence type="ECO:0000256" key="1">
    <source>
        <dbReference type="SAM" id="MobiDB-lite"/>
    </source>
</evidence>
<evidence type="ECO:0000256" key="2">
    <source>
        <dbReference type="SAM" id="Phobius"/>
    </source>
</evidence>
<keyword evidence="2" id="KW-0472">Membrane</keyword>
<dbReference type="EMBL" id="KB744180">
    <property type="protein sequence ID" value="EOA95783.1"/>
    <property type="molecule type" value="Genomic_DNA"/>
</dbReference>
<proteinExistence type="predicted"/>
<keyword evidence="2" id="KW-1133">Transmembrane helix</keyword>
<evidence type="ECO:0000313" key="4">
    <source>
        <dbReference type="Proteomes" id="UP000296049"/>
    </source>
</evidence>
<evidence type="ECO:0000313" key="3">
    <source>
        <dbReference type="EMBL" id="EOA95783.1"/>
    </source>
</evidence>
<organism evidence="3 4">
    <name type="scientific">Anas platyrhynchos</name>
    <name type="common">Mallard</name>
    <name type="synonym">Anas boschas</name>
    <dbReference type="NCBI Taxonomy" id="8839"/>
    <lineage>
        <taxon>Eukaryota</taxon>
        <taxon>Metazoa</taxon>
        <taxon>Chordata</taxon>
        <taxon>Craniata</taxon>
        <taxon>Vertebrata</taxon>
        <taxon>Euteleostomi</taxon>
        <taxon>Archelosauria</taxon>
        <taxon>Archosauria</taxon>
        <taxon>Dinosauria</taxon>
        <taxon>Saurischia</taxon>
        <taxon>Theropoda</taxon>
        <taxon>Coelurosauria</taxon>
        <taxon>Aves</taxon>
        <taxon>Neognathae</taxon>
        <taxon>Galloanserae</taxon>
        <taxon>Anseriformes</taxon>
        <taxon>Anatidae</taxon>
        <taxon>Anatinae</taxon>
        <taxon>Anas</taxon>
    </lineage>
</organism>
<protein>
    <submittedName>
        <fullName evidence="3">Uncharacterized protein</fullName>
    </submittedName>
</protein>
<keyword evidence="2" id="KW-0812">Transmembrane</keyword>
<keyword evidence="4" id="KW-1185">Reference proteome</keyword>
<feature type="region of interest" description="Disordered" evidence="1">
    <location>
        <begin position="1"/>
        <end position="30"/>
    </location>
</feature>
<dbReference type="AlphaFoldDB" id="R0KRA8"/>
<dbReference type="Proteomes" id="UP000296049">
    <property type="component" value="Unassembled WGS sequence"/>
</dbReference>
<feature type="transmembrane region" description="Helical" evidence="2">
    <location>
        <begin position="605"/>
        <end position="634"/>
    </location>
</feature>